<dbReference type="Proteomes" id="UP001500449">
    <property type="component" value="Unassembled WGS sequence"/>
</dbReference>
<gene>
    <name evidence="10" type="ORF">GCM10009836_37530</name>
</gene>
<keyword evidence="3" id="KW-1003">Cell membrane</keyword>
<protein>
    <submittedName>
        <fullName evidence="10">Branched-chain amino acid ABC transporter permease</fullName>
    </submittedName>
</protein>
<evidence type="ECO:0000256" key="9">
    <source>
        <dbReference type="SAM" id="Phobius"/>
    </source>
</evidence>
<evidence type="ECO:0000256" key="8">
    <source>
        <dbReference type="ARBA" id="ARBA00037998"/>
    </source>
</evidence>
<comment type="similarity">
    <text evidence="8">Belongs to the binding-protein-dependent transport system permease family. LivHM subfamily.</text>
</comment>
<dbReference type="CDD" id="cd06582">
    <property type="entry name" value="TM_PBP1_LivH_like"/>
    <property type="match status" value="1"/>
</dbReference>
<feature type="transmembrane region" description="Helical" evidence="9">
    <location>
        <begin position="6"/>
        <end position="26"/>
    </location>
</feature>
<dbReference type="InterPro" id="IPR052157">
    <property type="entry name" value="BCAA_transport_permease"/>
</dbReference>
<dbReference type="PANTHER" id="PTHR11795">
    <property type="entry name" value="BRANCHED-CHAIN AMINO ACID TRANSPORT SYSTEM PERMEASE PROTEIN LIVH"/>
    <property type="match status" value="1"/>
</dbReference>
<reference evidence="10 11" key="1">
    <citation type="journal article" date="2019" name="Int. J. Syst. Evol. Microbiol.">
        <title>The Global Catalogue of Microorganisms (GCM) 10K type strain sequencing project: providing services to taxonomists for standard genome sequencing and annotation.</title>
        <authorList>
            <consortium name="The Broad Institute Genomics Platform"/>
            <consortium name="The Broad Institute Genome Sequencing Center for Infectious Disease"/>
            <person name="Wu L."/>
            <person name="Ma J."/>
        </authorList>
    </citation>
    <scope>NUCLEOTIDE SEQUENCE [LARGE SCALE GENOMIC DNA]</scope>
    <source>
        <strain evidence="10 11">JCM 16009</strain>
    </source>
</reference>
<dbReference type="InterPro" id="IPR001851">
    <property type="entry name" value="ABC_transp_permease"/>
</dbReference>
<feature type="transmembrane region" description="Helical" evidence="9">
    <location>
        <begin position="62"/>
        <end position="84"/>
    </location>
</feature>
<evidence type="ECO:0000313" key="11">
    <source>
        <dbReference type="Proteomes" id="UP001500449"/>
    </source>
</evidence>
<keyword evidence="6 9" id="KW-1133">Transmembrane helix</keyword>
<dbReference type="RefSeq" id="WP_344418383.1">
    <property type="nucleotide sequence ID" value="NZ_BAAAQK010000011.1"/>
</dbReference>
<evidence type="ECO:0000256" key="5">
    <source>
        <dbReference type="ARBA" id="ARBA00022970"/>
    </source>
</evidence>
<feature type="transmembrane region" description="Helical" evidence="9">
    <location>
        <begin position="180"/>
        <end position="206"/>
    </location>
</feature>
<keyword evidence="4 9" id="KW-0812">Transmembrane</keyword>
<dbReference type="PANTHER" id="PTHR11795:SF450">
    <property type="entry name" value="ABC TRANSPORTER PERMEASE PROTEIN"/>
    <property type="match status" value="1"/>
</dbReference>
<comment type="caution">
    <text evidence="10">The sequence shown here is derived from an EMBL/GenBank/DDBJ whole genome shotgun (WGS) entry which is preliminary data.</text>
</comment>
<proteinExistence type="inferred from homology"/>
<feature type="transmembrane region" description="Helical" evidence="9">
    <location>
        <begin position="140"/>
        <end position="159"/>
    </location>
</feature>
<keyword evidence="5" id="KW-0029">Amino-acid transport</keyword>
<evidence type="ECO:0000256" key="1">
    <source>
        <dbReference type="ARBA" id="ARBA00004651"/>
    </source>
</evidence>
<evidence type="ECO:0000256" key="7">
    <source>
        <dbReference type="ARBA" id="ARBA00023136"/>
    </source>
</evidence>
<keyword evidence="2" id="KW-0813">Transport</keyword>
<evidence type="ECO:0000256" key="2">
    <source>
        <dbReference type="ARBA" id="ARBA00022448"/>
    </source>
</evidence>
<feature type="transmembrane region" description="Helical" evidence="9">
    <location>
        <begin position="212"/>
        <end position="231"/>
    </location>
</feature>
<feature type="transmembrane region" description="Helical" evidence="9">
    <location>
        <begin position="91"/>
        <end position="111"/>
    </location>
</feature>
<feature type="transmembrane region" description="Helical" evidence="9">
    <location>
        <begin position="263"/>
        <end position="285"/>
    </location>
</feature>
<dbReference type="EMBL" id="BAAAQK010000011">
    <property type="protein sequence ID" value="GAA1853953.1"/>
    <property type="molecule type" value="Genomic_DNA"/>
</dbReference>
<evidence type="ECO:0000313" key="10">
    <source>
        <dbReference type="EMBL" id="GAA1853953.1"/>
    </source>
</evidence>
<evidence type="ECO:0000256" key="6">
    <source>
        <dbReference type="ARBA" id="ARBA00022989"/>
    </source>
</evidence>
<accession>A0ABN2N6C1</accession>
<sequence>MLTLQALINGLAMGVTYALIGIPVVLIYRSSKIINFAIGGMMVWAGLIGNVLPGLLPLPIAYILLLVICVAASIGFSLLVARFVIGASDVIGVLVTLGVGFALSGLAVVFFGPDPRTIERVVPFASFTLVDGRLSLSSDVVVALAILLVVAAAVAVVLTRTQYGRRVRAISDDPVTARSLGIRIGPVMVATYVILGVCIFAATIAVVPSQGISGDSGLTLLIGTMTGVTIGGPERIEGAVVGGLIVGMIGSLGTTLFSPFYQALALAVLLILILMVRPAGLFTGLRGRAVA</sequence>
<organism evidence="10 11">
    <name type="scientific">Pseudonocardia ailaonensis</name>
    <dbReference type="NCBI Taxonomy" id="367279"/>
    <lineage>
        <taxon>Bacteria</taxon>
        <taxon>Bacillati</taxon>
        <taxon>Actinomycetota</taxon>
        <taxon>Actinomycetes</taxon>
        <taxon>Pseudonocardiales</taxon>
        <taxon>Pseudonocardiaceae</taxon>
        <taxon>Pseudonocardia</taxon>
    </lineage>
</organism>
<comment type="subcellular location">
    <subcellularLocation>
        <location evidence="1">Cell membrane</location>
        <topology evidence="1">Multi-pass membrane protein</topology>
    </subcellularLocation>
</comment>
<evidence type="ECO:0000256" key="4">
    <source>
        <dbReference type="ARBA" id="ARBA00022692"/>
    </source>
</evidence>
<dbReference type="Pfam" id="PF02653">
    <property type="entry name" value="BPD_transp_2"/>
    <property type="match status" value="1"/>
</dbReference>
<keyword evidence="11" id="KW-1185">Reference proteome</keyword>
<evidence type="ECO:0000256" key="3">
    <source>
        <dbReference type="ARBA" id="ARBA00022475"/>
    </source>
</evidence>
<feature type="transmembrane region" description="Helical" evidence="9">
    <location>
        <begin position="238"/>
        <end position="257"/>
    </location>
</feature>
<feature type="transmembrane region" description="Helical" evidence="9">
    <location>
        <begin position="33"/>
        <end position="56"/>
    </location>
</feature>
<keyword evidence="7 9" id="KW-0472">Membrane</keyword>
<name>A0ABN2N6C1_9PSEU</name>